<name>A0AAW1WDH9_RUBAR</name>
<evidence type="ECO:0000313" key="1">
    <source>
        <dbReference type="EMBL" id="KAK9922557.1"/>
    </source>
</evidence>
<dbReference type="AlphaFoldDB" id="A0AAW1WDH9"/>
<organism evidence="1 2">
    <name type="scientific">Rubus argutus</name>
    <name type="common">Southern blackberry</name>
    <dbReference type="NCBI Taxonomy" id="59490"/>
    <lineage>
        <taxon>Eukaryota</taxon>
        <taxon>Viridiplantae</taxon>
        <taxon>Streptophyta</taxon>
        <taxon>Embryophyta</taxon>
        <taxon>Tracheophyta</taxon>
        <taxon>Spermatophyta</taxon>
        <taxon>Magnoliopsida</taxon>
        <taxon>eudicotyledons</taxon>
        <taxon>Gunneridae</taxon>
        <taxon>Pentapetalae</taxon>
        <taxon>rosids</taxon>
        <taxon>fabids</taxon>
        <taxon>Rosales</taxon>
        <taxon>Rosaceae</taxon>
        <taxon>Rosoideae</taxon>
        <taxon>Rosoideae incertae sedis</taxon>
        <taxon>Rubus</taxon>
    </lineage>
</organism>
<accession>A0AAW1WDH9</accession>
<dbReference type="Proteomes" id="UP001457282">
    <property type="component" value="Unassembled WGS sequence"/>
</dbReference>
<protein>
    <submittedName>
        <fullName evidence="1">Uncharacterized protein</fullName>
    </submittedName>
</protein>
<sequence>MASIDVVTASFVASLAIAGGGDGPLDLEKLSGGTVQEKGDLFLFPIDSVRDKRKVLRGGAWSFDKAPVILKDYDGMLTLADVAMKHLRFWVKVKGISPAFEELTNFKLIGDLLGGYLDYDKMMLR</sequence>
<reference evidence="1 2" key="1">
    <citation type="journal article" date="2023" name="G3 (Bethesda)">
        <title>A chromosome-length genome assembly and annotation of blackberry (Rubus argutus, cv. 'Hillquist').</title>
        <authorList>
            <person name="Bruna T."/>
            <person name="Aryal R."/>
            <person name="Dudchenko O."/>
            <person name="Sargent D.J."/>
            <person name="Mead D."/>
            <person name="Buti M."/>
            <person name="Cavallini A."/>
            <person name="Hytonen T."/>
            <person name="Andres J."/>
            <person name="Pham M."/>
            <person name="Weisz D."/>
            <person name="Mascagni F."/>
            <person name="Usai G."/>
            <person name="Natali L."/>
            <person name="Bassil N."/>
            <person name="Fernandez G.E."/>
            <person name="Lomsadze A."/>
            <person name="Armour M."/>
            <person name="Olukolu B."/>
            <person name="Poorten T."/>
            <person name="Britton C."/>
            <person name="Davik J."/>
            <person name="Ashrafi H."/>
            <person name="Aiden E.L."/>
            <person name="Borodovsky M."/>
            <person name="Worthington M."/>
        </authorList>
    </citation>
    <scope>NUCLEOTIDE SEQUENCE [LARGE SCALE GENOMIC DNA]</scope>
    <source>
        <strain evidence="1">PI 553951</strain>
    </source>
</reference>
<evidence type="ECO:0000313" key="2">
    <source>
        <dbReference type="Proteomes" id="UP001457282"/>
    </source>
</evidence>
<comment type="caution">
    <text evidence="1">The sequence shown here is derived from an EMBL/GenBank/DDBJ whole genome shotgun (WGS) entry which is preliminary data.</text>
</comment>
<dbReference type="EMBL" id="JBEDUW010000006">
    <property type="protein sequence ID" value="KAK9922557.1"/>
    <property type="molecule type" value="Genomic_DNA"/>
</dbReference>
<proteinExistence type="predicted"/>
<gene>
    <name evidence="1" type="ORF">M0R45_031018</name>
</gene>
<keyword evidence="2" id="KW-1185">Reference proteome</keyword>